<dbReference type="Proteomes" id="UP000053911">
    <property type="component" value="Unassembled WGS sequence"/>
</dbReference>
<reference evidence="3" key="1">
    <citation type="journal article" date="2015" name="MBio">
        <title>Genome-Resolved Metagenomic Analysis Reveals Roles for Candidate Phyla and Other Microbial Community Members in Biogeochemical Transformations in Oil Reservoirs.</title>
        <authorList>
            <person name="Hu P."/>
            <person name="Tom L."/>
            <person name="Singh A."/>
            <person name="Thomas B.C."/>
            <person name="Baker B.J."/>
            <person name="Piceno Y.M."/>
            <person name="Andersen G.L."/>
            <person name="Banfield J.F."/>
        </authorList>
    </citation>
    <scope>NUCLEOTIDE SEQUENCE [LARGE SCALE GENOMIC DNA]</scope>
</reference>
<evidence type="ECO:0008006" key="4">
    <source>
        <dbReference type="Google" id="ProtNLM"/>
    </source>
</evidence>
<keyword evidence="1" id="KW-0472">Membrane</keyword>
<proteinExistence type="predicted"/>
<evidence type="ECO:0000313" key="2">
    <source>
        <dbReference type="EMBL" id="KUK17763.1"/>
    </source>
</evidence>
<dbReference type="Pfam" id="PF01944">
    <property type="entry name" value="SpoIIM"/>
    <property type="match status" value="1"/>
</dbReference>
<dbReference type="AlphaFoldDB" id="A0A101ELU8"/>
<keyword evidence="1" id="KW-1133">Transmembrane helix</keyword>
<evidence type="ECO:0000256" key="1">
    <source>
        <dbReference type="SAM" id="Phobius"/>
    </source>
</evidence>
<organism evidence="2 3">
    <name type="scientific">Thermococcus sibiricus</name>
    <dbReference type="NCBI Taxonomy" id="172049"/>
    <lineage>
        <taxon>Archaea</taxon>
        <taxon>Methanobacteriati</taxon>
        <taxon>Methanobacteriota</taxon>
        <taxon>Thermococci</taxon>
        <taxon>Thermococcales</taxon>
        <taxon>Thermococcaceae</taxon>
        <taxon>Thermococcus</taxon>
    </lineage>
</organism>
<accession>A0A101ELU8</accession>
<feature type="transmembrane region" description="Helical" evidence="1">
    <location>
        <begin position="6"/>
        <end position="26"/>
    </location>
</feature>
<gene>
    <name evidence="2" type="ORF">XD54_0949</name>
</gene>
<feature type="transmembrane region" description="Helical" evidence="1">
    <location>
        <begin position="106"/>
        <end position="134"/>
    </location>
</feature>
<dbReference type="PANTHER" id="PTHR35337:SF1">
    <property type="entry name" value="SLR1478 PROTEIN"/>
    <property type="match status" value="1"/>
</dbReference>
<name>A0A101ELU8_9EURY</name>
<dbReference type="PATRIC" id="fig|172049.5.peg.1813"/>
<protein>
    <recommendedName>
        <fullName evidence="4">Stage II sporulation protein M</fullName>
    </recommendedName>
</protein>
<keyword evidence="1" id="KW-0812">Transmembrane</keyword>
<comment type="caution">
    <text evidence="2">The sequence shown here is derived from an EMBL/GenBank/DDBJ whole genome shotgun (WGS) entry which is preliminary data.</text>
</comment>
<dbReference type="EMBL" id="LGFD01000015">
    <property type="protein sequence ID" value="KUK17763.1"/>
    <property type="molecule type" value="Genomic_DNA"/>
</dbReference>
<dbReference type="PANTHER" id="PTHR35337">
    <property type="entry name" value="SLR1478 PROTEIN"/>
    <property type="match status" value="1"/>
</dbReference>
<feature type="transmembrane region" description="Helical" evidence="1">
    <location>
        <begin position="155"/>
        <end position="173"/>
    </location>
</feature>
<evidence type="ECO:0000313" key="3">
    <source>
        <dbReference type="Proteomes" id="UP000053911"/>
    </source>
</evidence>
<dbReference type="InterPro" id="IPR002798">
    <property type="entry name" value="SpoIIM-like"/>
</dbReference>
<feature type="transmembrane region" description="Helical" evidence="1">
    <location>
        <begin position="64"/>
        <end position="86"/>
    </location>
</feature>
<dbReference type="RefSeq" id="WP_283217564.1">
    <property type="nucleotide sequence ID" value="NZ_LGFD01000015.1"/>
</dbReference>
<sequence length="185" mass="20486">MNGDVSRPIFISFLLFFIGFLLGVSLSTHYKIHENDINIAPFLEKEFSEEKVSFSYIFTNNFKAALILSFGGTLTFGGLAFLNLVLNGMNLGALFYEALSSNDLNVFLLLTIPHGIFEIPALIIAGSAGFKILHELLRFALGKKKEMITEEDAKEFFKLVGVSIALIFIAAIIESKITLKLAEQL</sequence>